<name>A0AC34R9Z3_9BILA</name>
<evidence type="ECO:0000313" key="1">
    <source>
        <dbReference type="Proteomes" id="UP000887576"/>
    </source>
</evidence>
<dbReference type="WBParaSite" id="JU765_v2.g4930.t1">
    <property type="protein sequence ID" value="JU765_v2.g4930.t1"/>
    <property type="gene ID" value="JU765_v2.g4930"/>
</dbReference>
<organism evidence="1 2">
    <name type="scientific">Panagrolaimus sp. JU765</name>
    <dbReference type="NCBI Taxonomy" id="591449"/>
    <lineage>
        <taxon>Eukaryota</taxon>
        <taxon>Metazoa</taxon>
        <taxon>Ecdysozoa</taxon>
        <taxon>Nematoda</taxon>
        <taxon>Chromadorea</taxon>
        <taxon>Rhabditida</taxon>
        <taxon>Tylenchina</taxon>
        <taxon>Panagrolaimomorpha</taxon>
        <taxon>Panagrolaimoidea</taxon>
        <taxon>Panagrolaimidae</taxon>
        <taxon>Panagrolaimus</taxon>
    </lineage>
</organism>
<protein>
    <submittedName>
        <fullName evidence="2">Mitochondrial import inner membrane translocase subunit TIM23</fullName>
    </submittedName>
</protein>
<reference evidence="2" key="1">
    <citation type="submission" date="2022-11" db="UniProtKB">
        <authorList>
            <consortium name="WormBaseParasite"/>
        </authorList>
    </citation>
    <scope>IDENTIFICATION</scope>
</reference>
<sequence>MSWFGFGGSPTTAPTASNSEDLSSELKLHSDDDFAKATPDLIHATPEPSSHPFSAPPLALDQIKQAGVPLNRQMSPYLQMDPSIFRTTQPQYIMPEGNEHGKGKFEFALSHIGWAVGSGFFVGCARGFLPELFNPETRQLTGKPWMTRLVNATVKHGSGYAQPAGTAVFLYSVFEIMLKSARADDDLNSLAAGACAGALYRSPHGFRSSGKGAAVGLVLATIWAIVNTDSRQRFREMFNLA</sequence>
<evidence type="ECO:0000313" key="2">
    <source>
        <dbReference type="WBParaSite" id="JU765_v2.g4930.t1"/>
    </source>
</evidence>
<proteinExistence type="predicted"/>
<dbReference type="Proteomes" id="UP000887576">
    <property type="component" value="Unplaced"/>
</dbReference>
<accession>A0AC34R9Z3</accession>